<dbReference type="AlphaFoldDB" id="A0A1M7HFD0"/>
<dbReference type="Pfam" id="PF00404">
    <property type="entry name" value="Dockerin_1"/>
    <property type="match status" value="1"/>
</dbReference>
<sequence>MQVILHRKWLGETIMLKNTIAAAVSVLLISGASAAAISAANVEQQGSAYTVKVGDTATSTVPTSATTSTTTTTAEPTTEPTTLRTYYIKFLDFDGKLITTLPVEEGDPINYDAVDIKSLHKHIDVNTEQAFSSWDIKPDFADSDYTIRALSKTAVITLKSTPTKSRYFSTKGNVSLKGLDVVIKLFVQTPKKDKNGNYITEESTINVSESCTAKPSALSEAFAKGDKATISVYPIGDQKALCSFDIVCYRDLGDVNEDGSINSADASKVLNIYAGMAASQNPFVSDKMLKLSDVNMDGQLDSHDASLILKYYAEASINPNFFDWEDLMDYSFLNTK</sequence>
<proteinExistence type="predicted"/>
<dbReference type="GO" id="GO:0004553">
    <property type="term" value="F:hydrolase activity, hydrolyzing O-glycosyl compounds"/>
    <property type="evidence" value="ECO:0007669"/>
    <property type="project" value="InterPro"/>
</dbReference>
<accession>A0A1M7HFD0</accession>
<feature type="region of interest" description="Disordered" evidence="1">
    <location>
        <begin position="58"/>
        <end position="78"/>
    </location>
</feature>
<gene>
    <name evidence="4" type="ORF">SAMN04487860_102316</name>
</gene>
<dbReference type="InterPro" id="IPR036439">
    <property type="entry name" value="Dockerin_dom_sf"/>
</dbReference>
<keyword evidence="2" id="KW-0732">Signal</keyword>
<organism evidence="4 5">
    <name type="scientific">Ruminococcus flavefaciens</name>
    <dbReference type="NCBI Taxonomy" id="1265"/>
    <lineage>
        <taxon>Bacteria</taxon>
        <taxon>Bacillati</taxon>
        <taxon>Bacillota</taxon>
        <taxon>Clostridia</taxon>
        <taxon>Eubacteriales</taxon>
        <taxon>Oscillospiraceae</taxon>
        <taxon>Ruminococcus</taxon>
    </lineage>
</organism>
<dbReference type="EMBL" id="FRCT01000002">
    <property type="protein sequence ID" value="SHM27063.1"/>
    <property type="molecule type" value="Genomic_DNA"/>
</dbReference>
<protein>
    <recommendedName>
        <fullName evidence="3">Dockerin domain-containing protein</fullName>
    </recommendedName>
</protein>
<dbReference type="SUPFAM" id="SSF63446">
    <property type="entry name" value="Type I dockerin domain"/>
    <property type="match status" value="1"/>
</dbReference>
<dbReference type="InterPro" id="IPR016134">
    <property type="entry name" value="Dockerin_dom"/>
</dbReference>
<name>A0A1M7HFD0_RUMFL</name>
<dbReference type="Gene3D" id="1.10.1330.10">
    <property type="entry name" value="Dockerin domain"/>
    <property type="match status" value="1"/>
</dbReference>
<evidence type="ECO:0000313" key="4">
    <source>
        <dbReference type="EMBL" id="SHM27063.1"/>
    </source>
</evidence>
<evidence type="ECO:0000259" key="3">
    <source>
        <dbReference type="PROSITE" id="PS51766"/>
    </source>
</evidence>
<evidence type="ECO:0000313" key="5">
    <source>
        <dbReference type="Proteomes" id="UP000184394"/>
    </source>
</evidence>
<feature type="chain" id="PRO_5039427127" description="Dockerin domain-containing protein" evidence="2">
    <location>
        <begin position="35"/>
        <end position="336"/>
    </location>
</feature>
<dbReference type="PROSITE" id="PS51766">
    <property type="entry name" value="DOCKERIN"/>
    <property type="match status" value="1"/>
</dbReference>
<evidence type="ECO:0000256" key="2">
    <source>
        <dbReference type="SAM" id="SignalP"/>
    </source>
</evidence>
<reference evidence="4 5" key="1">
    <citation type="submission" date="2016-11" db="EMBL/GenBank/DDBJ databases">
        <authorList>
            <person name="Jaros S."/>
            <person name="Januszkiewicz K."/>
            <person name="Wedrychowicz H."/>
        </authorList>
    </citation>
    <scope>NUCLEOTIDE SEQUENCE [LARGE SCALE GENOMIC DNA]</scope>
    <source>
        <strain evidence="4 5">Y1</strain>
    </source>
</reference>
<dbReference type="InterPro" id="IPR002105">
    <property type="entry name" value="Dockerin_1_rpt"/>
</dbReference>
<feature type="domain" description="Dockerin" evidence="3">
    <location>
        <begin position="248"/>
        <end position="320"/>
    </location>
</feature>
<dbReference type="GO" id="GO:0000272">
    <property type="term" value="P:polysaccharide catabolic process"/>
    <property type="evidence" value="ECO:0007669"/>
    <property type="project" value="InterPro"/>
</dbReference>
<dbReference type="Proteomes" id="UP000184394">
    <property type="component" value="Unassembled WGS sequence"/>
</dbReference>
<feature type="signal peptide" evidence="2">
    <location>
        <begin position="1"/>
        <end position="34"/>
    </location>
</feature>
<evidence type="ECO:0000256" key="1">
    <source>
        <dbReference type="SAM" id="MobiDB-lite"/>
    </source>
</evidence>